<protein>
    <submittedName>
        <fullName evidence="4">Putative ABC transporter-associated repeat protein</fullName>
    </submittedName>
</protein>
<sequence>MALAGIVSLLGSAVLTAVPALADERPLTLDHGHVDAFNLALENGQPVLNLKEDVTGSHVTHPPEEVNLVVKDAALTQFPGDASYAAYFPEELLGTSAYYLPLTQDPNLLWPGWDSLPLGSPWNDVDIHVTDIDGPGDVFLWSQGSFGGKQPLLTGGGYQLPGTIHQSALAHVHANWAFTQPGEYLVTAHAVVSATSTGASATTNEATYLFTVGTQAPPTAVTVEGLANPYLPGATVQLVARPDVPLKNATYRWEASFDGVTWAEVPGQSAEAYAAMVQDGQQLRSVVTARGATVVSEPVTTTELAAGSVTIQGLSNPYLPGAPVELTAVTDAQVPGATYRWETSSDGATWTTLQDGASASVELPAVDGELVRVSHVSGERTVTSEPVVVELVDLPTTLTLTGLADSYAPGEDVVIEAKPDVLVDGGVFAWETSVDGATWEVVAGAAGSVLTLPAVADQQVRATYTGYGQTVVSDPVTVTVAAPIPTSVSIAGLKTSYAADETVELTATLDMAAEGATYAWETSADGVAWRGVADRTGPSLAVPAVDGQRIRVTASGAGWSLTSPPVVVSVAPSAPEQPTTVSITGLESSYAPGDTVRLTATTDRPAEDARYAWQEWTELVGSSAWVDVPGRTGATYSGAATDGQRLRVVVTVGDATLTSEPVTVVVTRTPPGQCWALDLDHGHVDAFNVRLGGTDGVPTLTLKEDVTGQHVQHAPEDVNLVVKESARTTLPAVAGVPEQLHGATAYYLPLTQDPDLLWPGWDSLELAPGGWETVDIDVSAIEGPGQVYLWSSGGFGGATSLLDGGGYQLPGTIHQSALAHVHASWAFTEPGAYYLTVTATAHRAGGVSHTTNTGTYLFTVGDADLPDDYRDCTAPPAVDPQAPAEDELTEATRGDVTIDPSRVRAGEQATVSLGSDGGGATVAAFLHSDPLALTDGWTTADSDGRFLVTVPRSAEPGEHRVSVVDADNELVGWTELTVLPARDEDPSPTDPSPTDPPTTDPPTTDPDPSPSGSGGTGGGGSGTTGKEICLPVPATAATTGTTGTTPSATGSVVVGTEGHFDFGPVVQDGAFQIQVKDDRTAPPVWRDPDTVVFDLGTAALRKAADIPAELQFVAPAGKDVYMIQQIQEAGVPWLGWNTQHETIVNGPGSNGVTMRLDKVEGPGELAIFLNGNFGQLVGQRVVDTVGGPTSYTIPANTHQHGNWVFTEPGVYAVTFTMSADGQSDTATLRFAVGQADPAAAAAPGAATGTGATPAAASGTQGRTASGQPCTLPTTGVDGDPGALAVIGVLAVVTGLGLQLLARRRRASLGRGPAA</sequence>
<feature type="region of interest" description="Disordered" evidence="1">
    <location>
        <begin position="876"/>
        <end position="895"/>
    </location>
</feature>
<keyword evidence="2" id="KW-1133">Transmembrane helix</keyword>
<evidence type="ECO:0000256" key="1">
    <source>
        <dbReference type="SAM" id="MobiDB-lite"/>
    </source>
</evidence>
<evidence type="ECO:0000313" key="5">
    <source>
        <dbReference type="Proteomes" id="UP000275356"/>
    </source>
</evidence>
<feature type="transmembrane region" description="Helical" evidence="2">
    <location>
        <begin position="1281"/>
        <end position="1301"/>
    </location>
</feature>
<reference evidence="4 5" key="1">
    <citation type="submission" date="2018-11" db="EMBL/GenBank/DDBJ databases">
        <title>Sequencing the genomes of 1000 actinobacteria strains.</title>
        <authorList>
            <person name="Klenk H.-P."/>
        </authorList>
    </citation>
    <scope>NUCLEOTIDE SEQUENCE [LARGE SCALE GENOMIC DNA]</scope>
    <source>
        <strain evidence="4 5">DSM 13521</strain>
    </source>
</reference>
<dbReference type="Proteomes" id="UP000275356">
    <property type="component" value="Unassembled WGS sequence"/>
</dbReference>
<dbReference type="EMBL" id="RKHQ01000001">
    <property type="protein sequence ID" value="ROR97662.1"/>
    <property type="molecule type" value="Genomic_DNA"/>
</dbReference>
<organism evidence="4 5">
    <name type="scientific">Salana multivorans</name>
    <dbReference type="NCBI Taxonomy" id="120377"/>
    <lineage>
        <taxon>Bacteria</taxon>
        <taxon>Bacillati</taxon>
        <taxon>Actinomycetota</taxon>
        <taxon>Actinomycetes</taxon>
        <taxon>Micrococcales</taxon>
        <taxon>Beutenbergiaceae</taxon>
        <taxon>Salana</taxon>
    </lineage>
</organism>
<feature type="region of interest" description="Disordered" evidence="1">
    <location>
        <begin position="1241"/>
        <end position="1269"/>
    </location>
</feature>
<dbReference type="InterPro" id="IPR022435">
    <property type="entry name" value="Surface-anchored_actinobac"/>
</dbReference>
<feature type="chain" id="PRO_5018195440" evidence="3">
    <location>
        <begin position="23"/>
        <end position="1314"/>
    </location>
</feature>
<evidence type="ECO:0000313" key="4">
    <source>
        <dbReference type="EMBL" id="ROR97662.1"/>
    </source>
</evidence>
<dbReference type="InterPro" id="IPR022395">
    <property type="entry name" value="CHP03773_ABC_transptr-like"/>
</dbReference>
<feature type="region of interest" description="Disordered" evidence="1">
    <location>
        <begin position="978"/>
        <end position="1028"/>
    </location>
</feature>
<comment type="caution">
    <text evidence="4">The sequence shown here is derived from an EMBL/GenBank/DDBJ whole genome shotgun (WGS) entry which is preliminary data.</text>
</comment>
<feature type="compositionally biased region" description="Gly residues" evidence="1">
    <location>
        <begin position="1012"/>
        <end position="1023"/>
    </location>
</feature>
<keyword evidence="2" id="KW-0812">Transmembrane</keyword>
<proteinExistence type="predicted"/>
<gene>
    <name evidence="4" type="ORF">EDD28_2264</name>
</gene>
<dbReference type="NCBIfam" id="TIGR03769">
    <property type="entry name" value="P_ac_wall_RPT"/>
    <property type="match status" value="3"/>
</dbReference>
<keyword evidence="3" id="KW-0732">Signal</keyword>
<dbReference type="NCBIfam" id="NF038134">
    <property type="entry name" value="choice_anch_M"/>
    <property type="match status" value="3"/>
</dbReference>
<feature type="compositionally biased region" description="Polar residues" evidence="1">
    <location>
        <begin position="1257"/>
        <end position="1269"/>
    </location>
</feature>
<accession>A0A3N2DD50</accession>
<feature type="signal peptide" evidence="3">
    <location>
        <begin position="1"/>
        <end position="22"/>
    </location>
</feature>
<feature type="compositionally biased region" description="Low complexity" evidence="1">
    <location>
        <begin position="1241"/>
        <end position="1256"/>
    </location>
</feature>
<dbReference type="NCBIfam" id="TIGR03773">
    <property type="entry name" value="anch_rpt_wall"/>
    <property type="match status" value="1"/>
</dbReference>
<evidence type="ECO:0000256" key="2">
    <source>
        <dbReference type="SAM" id="Phobius"/>
    </source>
</evidence>
<keyword evidence="5" id="KW-1185">Reference proteome</keyword>
<keyword evidence="2" id="KW-0472">Membrane</keyword>
<feature type="compositionally biased region" description="Pro residues" evidence="1">
    <location>
        <begin position="988"/>
        <end position="1009"/>
    </location>
</feature>
<evidence type="ECO:0000256" key="3">
    <source>
        <dbReference type="SAM" id="SignalP"/>
    </source>
</evidence>
<name>A0A3N2DD50_9MICO</name>